<name>U2EGV3_9GAMM</name>
<sequence length="170" mass="18362">MMPYKRASAIAGLCLVLAGCGGDDRDLQNFVAEVKQRPAAPIEPIPEIAPYTPYTYEPDGRRTPFTPTTPRREVNRNNGLAPDADRPREALEAFPLDSLRLVGTISSRGVTYALIQAPDGVVHRVTRGAHLGQNYGEIDGISDNGVLLTEIVPDGLGGYIRRPATIAPSR</sequence>
<dbReference type="Proteomes" id="UP000006242">
    <property type="component" value="Unassembled WGS sequence"/>
</dbReference>
<evidence type="ECO:0000313" key="3">
    <source>
        <dbReference type="Proteomes" id="UP000006242"/>
    </source>
</evidence>
<dbReference type="OrthoDB" id="5296580at2"/>
<proteinExistence type="predicted"/>
<dbReference type="Pfam" id="PF04351">
    <property type="entry name" value="PilP"/>
    <property type="match status" value="1"/>
</dbReference>
<evidence type="ECO:0000313" key="2">
    <source>
        <dbReference type="EMBL" id="ERJ17627.1"/>
    </source>
</evidence>
<dbReference type="InterPro" id="IPR007446">
    <property type="entry name" value="PilP"/>
</dbReference>
<evidence type="ECO:0000256" key="1">
    <source>
        <dbReference type="SAM" id="MobiDB-lite"/>
    </source>
</evidence>
<dbReference type="AlphaFoldDB" id="U2EGV3"/>
<feature type="region of interest" description="Disordered" evidence="1">
    <location>
        <begin position="46"/>
        <end position="84"/>
    </location>
</feature>
<dbReference type="PIRSF" id="PIRSF016481">
    <property type="entry name" value="Pilus_assembly_PilP"/>
    <property type="match status" value="1"/>
</dbReference>
<dbReference type="eggNOG" id="COG3168">
    <property type="taxonomic scope" value="Bacteria"/>
</dbReference>
<protein>
    <submittedName>
        <fullName evidence="2">Fimbrial assembly protein</fullName>
    </submittedName>
</protein>
<reference evidence="2 3" key="1">
    <citation type="journal article" date="2011" name="J. Bacteriol.">
        <title>Genome sequence of Salinisphaera shabanensis, a gammaproteobacterium from the harsh, variable environment of the brine-seawater interface of the Shaban Deep in the Red Sea.</title>
        <authorList>
            <person name="Antunes A."/>
            <person name="Alam I."/>
            <person name="Bajic V.B."/>
            <person name="Stingl U."/>
        </authorList>
    </citation>
    <scope>NUCLEOTIDE SEQUENCE [LARGE SCALE GENOMIC DNA]</scope>
    <source>
        <strain evidence="2 3">E1L3A</strain>
    </source>
</reference>
<comment type="caution">
    <text evidence="2">The sequence shown here is derived from an EMBL/GenBank/DDBJ whole genome shotgun (WGS) entry which is preliminary data.</text>
</comment>
<accession>U2EGV3</accession>
<keyword evidence="3" id="KW-1185">Reference proteome</keyword>
<organism evidence="2 3">
    <name type="scientific">Salinisphaera shabanensis E1L3A</name>
    <dbReference type="NCBI Taxonomy" id="1033802"/>
    <lineage>
        <taxon>Bacteria</taxon>
        <taxon>Pseudomonadati</taxon>
        <taxon>Pseudomonadota</taxon>
        <taxon>Gammaproteobacteria</taxon>
        <taxon>Salinisphaerales</taxon>
        <taxon>Salinisphaeraceae</taxon>
        <taxon>Salinisphaera</taxon>
    </lineage>
</organism>
<reference evidence="2 3" key="2">
    <citation type="journal article" date="2013" name="PLoS ONE">
        <title>INDIGO - INtegrated Data Warehouse of MIcrobial GenOmes with Examples from the Red Sea Extremophiles.</title>
        <authorList>
            <person name="Alam I."/>
            <person name="Antunes A."/>
            <person name="Kamau A.A."/>
            <person name="Ba Alawi W."/>
            <person name="Kalkatawi M."/>
            <person name="Stingl U."/>
            <person name="Bajic V.B."/>
        </authorList>
    </citation>
    <scope>NUCLEOTIDE SEQUENCE [LARGE SCALE GENOMIC DNA]</scope>
    <source>
        <strain evidence="2 3">E1L3A</strain>
    </source>
</reference>
<gene>
    <name evidence="2" type="primary">pilP</name>
    <name evidence="2" type="ORF">SSPSH_003542</name>
</gene>
<feature type="compositionally biased region" description="Low complexity" evidence="1">
    <location>
        <begin position="46"/>
        <end position="69"/>
    </location>
</feature>
<dbReference type="PROSITE" id="PS51257">
    <property type="entry name" value="PROKAR_LIPOPROTEIN"/>
    <property type="match status" value="1"/>
</dbReference>
<dbReference type="EMBL" id="AFNV02000032">
    <property type="protein sequence ID" value="ERJ17627.1"/>
    <property type="molecule type" value="Genomic_DNA"/>
</dbReference>
<dbReference type="RefSeq" id="WP_006913017.1">
    <property type="nucleotide sequence ID" value="NZ_AFNV02000032.1"/>
</dbReference>
<dbReference type="STRING" id="1033802.SSPSH_003542"/>
<dbReference type="Gene3D" id="2.30.30.830">
    <property type="match status" value="1"/>
</dbReference>